<dbReference type="InterPro" id="IPR019587">
    <property type="entry name" value="Polyketide_cyclase/dehydratase"/>
</dbReference>
<evidence type="ECO:0000313" key="2">
    <source>
        <dbReference type="Proteomes" id="UP001268089"/>
    </source>
</evidence>
<name>A0ABU1ZQF5_9BURK</name>
<dbReference type="InterPro" id="IPR023393">
    <property type="entry name" value="START-like_dom_sf"/>
</dbReference>
<protein>
    <recommendedName>
        <fullName evidence="3">Polyketide cyclase</fullName>
    </recommendedName>
</protein>
<dbReference type="EMBL" id="JAVDXO010000007">
    <property type="protein sequence ID" value="MDR7307770.1"/>
    <property type="molecule type" value="Genomic_DNA"/>
</dbReference>
<sequence>MIHRKLEFTMPAPAAVVFDAFHYHQWRHHWDSLVSGTEVVGGAPCPYVGAITQNAGGGWLRGLSMQTRFVSFDRPRLAAATMVGTSFPFSRWAASMRHREVGPKDSLLIYTYTLDVTPRGLAWLLRPAVHLVFAHQTRKRFRRLQNFLAGHAHEVLAWQQLQEPHGIR</sequence>
<dbReference type="Pfam" id="PF10604">
    <property type="entry name" value="Polyketide_cyc2"/>
    <property type="match status" value="1"/>
</dbReference>
<reference evidence="1 2" key="1">
    <citation type="submission" date="2023-07" db="EMBL/GenBank/DDBJ databases">
        <title>Sorghum-associated microbial communities from plants grown in Nebraska, USA.</title>
        <authorList>
            <person name="Schachtman D."/>
        </authorList>
    </citation>
    <scope>NUCLEOTIDE SEQUENCE [LARGE SCALE GENOMIC DNA]</scope>
    <source>
        <strain evidence="1 2">BE308</strain>
    </source>
</reference>
<keyword evidence="2" id="KW-1185">Reference proteome</keyword>
<accession>A0ABU1ZQF5</accession>
<organism evidence="1 2">
    <name type="scientific">Rhodoferax saidenbachensis</name>
    <dbReference type="NCBI Taxonomy" id="1484693"/>
    <lineage>
        <taxon>Bacteria</taxon>
        <taxon>Pseudomonadati</taxon>
        <taxon>Pseudomonadota</taxon>
        <taxon>Betaproteobacteria</taxon>
        <taxon>Burkholderiales</taxon>
        <taxon>Comamonadaceae</taxon>
        <taxon>Rhodoferax</taxon>
    </lineage>
</organism>
<proteinExistence type="predicted"/>
<gene>
    <name evidence="1" type="ORF">J2X15_003074</name>
</gene>
<dbReference type="RefSeq" id="WP_310344256.1">
    <property type="nucleotide sequence ID" value="NZ_JAVDXO010000007.1"/>
</dbReference>
<evidence type="ECO:0000313" key="1">
    <source>
        <dbReference type="EMBL" id="MDR7307770.1"/>
    </source>
</evidence>
<comment type="caution">
    <text evidence="1">The sequence shown here is derived from an EMBL/GenBank/DDBJ whole genome shotgun (WGS) entry which is preliminary data.</text>
</comment>
<evidence type="ECO:0008006" key="3">
    <source>
        <dbReference type="Google" id="ProtNLM"/>
    </source>
</evidence>
<dbReference type="Proteomes" id="UP001268089">
    <property type="component" value="Unassembled WGS sequence"/>
</dbReference>
<dbReference type="Gene3D" id="3.30.530.20">
    <property type="match status" value="1"/>
</dbReference>
<dbReference type="SUPFAM" id="SSF55961">
    <property type="entry name" value="Bet v1-like"/>
    <property type="match status" value="1"/>
</dbReference>